<evidence type="ECO:0000256" key="3">
    <source>
        <dbReference type="ARBA" id="ARBA00022692"/>
    </source>
</evidence>
<feature type="transmembrane region" description="Helical" evidence="6">
    <location>
        <begin position="130"/>
        <end position="153"/>
    </location>
</feature>
<dbReference type="InterPro" id="IPR036259">
    <property type="entry name" value="MFS_trans_sf"/>
</dbReference>
<dbReference type="PANTHER" id="PTHR43124:SF3">
    <property type="entry name" value="CHLORAMPHENICOL EFFLUX PUMP RV0191"/>
    <property type="match status" value="1"/>
</dbReference>
<dbReference type="EMBL" id="JAUTBK010000002">
    <property type="protein sequence ID" value="MDQ1209339.1"/>
    <property type="molecule type" value="Genomic_DNA"/>
</dbReference>
<evidence type="ECO:0000313" key="8">
    <source>
        <dbReference type="EMBL" id="MDQ1209339.1"/>
    </source>
</evidence>
<feature type="transmembrane region" description="Helical" evidence="6">
    <location>
        <begin position="159"/>
        <end position="180"/>
    </location>
</feature>
<evidence type="ECO:0000256" key="5">
    <source>
        <dbReference type="ARBA" id="ARBA00023136"/>
    </source>
</evidence>
<dbReference type="PANTHER" id="PTHR43124">
    <property type="entry name" value="PURINE EFFLUX PUMP PBUE"/>
    <property type="match status" value="1"/>
</dbReference>
<feature type="transmembrane region" description="Helical" evidence="6">
    <location>
        <begin position="333"/>
        <end position="355"/>
    </location>
</feature>
<dbReference type="InterPro" id="IPR050189">
    <property type="entry name" value="MFS_Efflux_Transporters"/>
</dbReference>
<feature type="domain" description="Major facilitator superfamily (MFS) profile" evidence="7">
    <location>
        <begin position="9"/>
        <end position="384"/>
    </location>
</feature>
<feature type="transmembrane region" description="Helical" evidence="6">
    <location>
        <begin position="75"/>
        <end position="95"/>
    </location>
</feature>
<feature type="transmembrane region" description="Helical" evidence="6">
    <location>
        <begin position="101"/>
        <end position="123"/>
    </location>
</feature>
<dbReference type="InterPro" id="IPR011701">
    <property type="entry name" value="MFS"/>
</dbReference>
<evidence type="ECO:0000259" key="7">
    <source>
        <dbReference type="PROSITE" id="PS50850"/>
    </source>
</evidence>
<protein>
    <submittedName>
        <fullName evidence="8">MFS family permease</fullName>
    </submittedName>
</protein>
<comment type="caution">
    <text evidence="8">The sequence shown here is derived from an EMBL/GenBank/DDBJ whole genome shotgun (WGS) entry which is preliminary data.</text>
</comment>
<dbReference type="RefSeq" id="WP_307003772.1">
    <property type="nucleotide sequence ID" value="NZ_JAUTBK010000002.1"/>
</dbReference>
<keyword evidence="2" id="KW-1003">Cell membrane</keyword>
<feature type="transmembrane region" description="Helical" evidence="6">
    <location>
        <begin position="209"/>
        <end position="231"/>
    </location>
</feature>
<dbReference type="Gene3D" id="1.20.1250.20">
    <property type="entry name" value="MFS general substrate transporter like domains"/>
    <property type="match status" value="2"/>
</dbReference>
<feature type="transmembrane region" description="Helical" evidence="6">
    <location>
        <begin position="243"/>
        <end position="266"/>
    </location>
</feature>
<proteinExistence type="predicted"/>
<dbReference type="Pfam" id="PF07690">
    <property type="entry name" value="MFS_1"/>
    <property type="match status" value="1"/>
</dbReference>
<dbReference type="InterPro" id="IPR020846">
    <property type="entry name" value="MFS_dom"/>
</dbReference>
<dbReference type="SUPFAM" id="SSF103473">
    <property type="entry name" value="MFS general substrate transporter"/>
    <property type="match status" value="1"/>
</dbReference>
<feature type="transmembrane region" description="Helical" evidence="6">
    <location>
        <begin position="45"/>
        <end position="63"/>
    </location>
</feature>
<name>A0ABU0UXR8_ACIBI</name>
<comment type="subcellular location">
    <subcellularLocation>
        <location evidence="1">Cell membrane</location>
        <topology evidence="1">Multi-pass membrane protein</topology>
    </subcellularLocation>
</comment>
<evidence type="ECO:0000256" key="2">
    <source>
        <dbReference type="ARBA" id="ARBA00022475"/>
    </source>
</evidence>
<dbReference type="Proteomes" id="UP001233360">
    <property type="component" value="Unassembled WGS sequence"/>
</dbReference>
<reference evidence="8 9" key="1">
    <citation type="submission" date="2023-07" db="EMBL/GenBank/DDBJ databases">
        <title>Functional and genomic diversity of the sorghum phyllosphere microbiome.</title>
        <authorList>
            <person name="Shade A."/>
        </authorList>
    </citation>
    <scope>NUCLEOTIDE SEQUENCE [LARGE SCALE GENOMIC DNA]</scope>
    <source>
        <strain evidence="8 9">SORGH_AS_0887</strain>
    </source>
</reference>
<keyword evidence="9" id="KW-1185">Reference proteome</keyword>
<keyword evidence="4 6" id="KW-1133">Transmembrane helix</keyword>
<accession>A0ABU0UXR8</accession>
<sequence length="396" mass="42441">MSNIDRKTSVLAIMVAHCAGMVDMIALPIWMGVLIGQYHFNSQQAGMVVTLFLAGVTLASLGSSSLFNRFAAKPFIVAGFFASALAFVCTYFNTALPSLSVLHFIGGLATGIALSFTHGTIGLSKNPQRLFGMAGCAIGIFGIIFTTAILAVLARYQGAYFFIALALIMVLAGLVTVVFLPDIASNKQIAFKESDSLVAVQKTKKFSKAVWFCMLGVTVLALNQAMNVSFYERIGVDRQFDQHMISLALIIYAITCIFPAPLAAYLQNKINPLYVLCIGPLFQAAFSLMLTQTHHLTLYIMAGSGIAFCIIFIHTFAFGLLAKMDPTGRAVAATPAMLMTGSAIGPILGGTLIQISGFQAIGFLTLCLALLQIILFHLVRLSLKPKQNIPVNLTAS</sequence>
<organism evidence="8 9">
    <name type="scientific">Acinetobacter baylyi</name>
    <dbReference type="NCBI Taxonomy" id="202950"/>
    <lineage>
        <taxon>Bacteria</taxon>
        <taxon>Pseudomonadati</taxon>
        <taxon>Pseudomonadota</taxon>
        <taxon>Gammaproteobacteria</taxon>
        <taxon>Moraxellales</taxon>
        <taxon>Moraxellaceae</taxon>
        <taxon>Acinetobacter</taxon>
    </lineage>
</organism>
<evidence type="ECO:0000256" key="4">
    <source>
        <dbReference type="ARBA" id="ARBA00022989"/>
    </source>
</evidence>
<evidence type="ECO:0000256" key="1">
    <source>
        <dbReference type="ARBA" id="ARBA00004651"/>
    </source>
</evidence>
<dbReference type="PROSITE" id="PS50850">
    <property type="entry name" value="MFS"/>
    <property type="match status" value="1"/>
</dbReference>
<keyword evidence="3 6" id="KW-0812">Transmembrane</keyword>
<evidence type="ECO:0000256" key="6">
    <source>
        <dbReference type="SAM" id="Phobius"/>
    </source>
</evidence>
<feature type="transmembrane region" description="Helical" evidence="6">
    <location>
        <begin position="273"/>
        <end position="290"/>
    </location>
</feature>
<feature type="transmembrane region" description="Helical" evidence="6">
    <location>
        <begin position="296"/>
        <end position="321"/>
    </location>
</feature>
<evidence type="ECO:0000313" key="9">
    <source>
        <dbReference type="Proteomes" id="UP001233360"/>
    </source>
</evidence>
<feature type="transmembrane region" description="Helical" evidence="6">
    <location>
        <begin position="361"/>
        <end position="379"/>
    </location>
</feature>
<feature type="transmembrane region" description="Helical" evidence="6">
    <location>
        <begin position="12"/>
        <end position="33"/>
    </location>
</feature>
<gene>
    <name evidence="8" type="ORF">QE380_002262</name>
</gene>
<keyword evidence="5 6" id="KW-0472">Membrane</keyword>